<keyword evidence="1" id="KW-0963">Cytoplasm</keyword>
<dbReference type="Pfam" id="PF04397">
    <property type="entry name" value="LytTR"/>
    <property type="match status" value="1"/>
</dbReference>
<evidence type="ECO:0000256" key="3">
    <source>
        <dbReference type="ARBA" id="ARBA00023159"/>
    </source>
</evidence>
<dbReference type="RefSeq" id="WP_070787838.1">
    <property type="nucleotide sequence ID" value="NZ_MKIQ01000027.1"/>
</dbReference>
<gene>
    <name evidence="5" type="ORF">BG262_02590</name>
</gene>
<sequence length="115" mass="13442">MSNQNIKDSSDMIFISTKFKDICVPLDEILYFETSPQPHRLILTTSTNKFEFYGRLSEIEEKYDQLIRSHKSFLVNLSNAIELNKSNLSIKFINGCECYVSRRKIKKIQSVISRN</sequence>
<accession>A0A9Q5JGL4</accession>
<reference evidence="6" key="1">
    <citation type="submission" date="2016-09" db="EMBL/GenBank/DDBJ databases">
        <title>Draft genome sequence of a novel species of the family Streptococcaceae isolated from flowers.</title>
        <authorList>
            <person name="Chuah L.-O."/>
            <person name="Yap K.-P."/>
            <person name="Thong K.L."/>
            <person name="Liong M.T."/>
            <person name="Ahmad R."/>
            <person name="Rusul G."/>
        </authorList>
    </citation>
    <scope>NUCLEOTIDE SEQUENCE [LARGE SCALE GENOMIC DNA]</scope>
    <source>
        <strain evidence="6">HibF3</strain>
    </source>
</reference>
<comment type="caution">
    <text evidence="5">The sequence shown here is derived from an EMBL/GenBank/DDBJ whole genome shotgun (WGS) entry which is preliminary data.</text>
</comment>
<evidence type="ECO:0000313" key="6">
    <source>
        <dbReference type="Proteomes" id="UP000177273"/>
    </source>
</evidence>
<keyword evidence="3" id="KW-0010">Activator</keyword>
<dbReference type="EMBL" id="MKIQ01000027">
    <property type="protein sequence ID" value="OFI46705.1"/>
    <property type="molecule type" value="Genomic_DNA"/>
</dbReference>
<dbReference type="OrthoDB" id="9809318at2"/>
<keyword evidence="6" id="KW-1185">Reference proteome</keyword>
<evidence type="ECO:0000313" key="5">
    <source>
        <dbReference type="EMBL" id="OFI46705.1"/>
    </source>
</evidence>
<dbReference type="PROSITE" id="PS50930">
    <property type="entry name" value="HTH_LYTTR"/>
    <property type="match status" value="1"/>
</dbReference>
<dbReference type="SMART" id="SM00850">
    <property type="entry name" value="LytTR"/>
    <property type="match status" value="1"/>
</dbReference>
<proteinExistence type="predicted"/>
<evidence type="ECO:0000259" key="4">
    <source>
        <dbReference type="PROSITE" id="PS50930"/>
    </source>
</evidence>
<evidence type="ECO:0000256" key="1">
    <source>
        <dbReference type="ARBA" id="ARBA00022490"/>
    </source>
</evidence>
<feature type="domain" description="HTH LytTR-type" evidence="4">
    <location>
        <begin position="13"/>
        <end position="114"/>
    </location>
</feature>
<dbReference type="InterPro" id="IPR046947">
    <property type="entry name" value="LytR-like"/>
</dbReference>
<dbReference type="GO" id="GO:0003677">
    <property type="term" value="F:DNA binding"/>
    <property type="evidence" value="ECO:0007669"/>
    <property type="project" value="InterPro"/>
</dbReference>
<dbReference type="Gene3D" id="2.40.50.1020">
    <property type="entry name" value="LytTr DNA-binding domain"/>
    <property type="match status" value="1"/>
</dbReference>
<dbReference type="GO" id="GO:0000156">
    <property type="term" value="F:phosphorelay response regulator activity"/>
    <property type="evidence" value="ECO:0007669"/>
    <property type="project" value="InterPro"/>
</dbReference>
<dbReference type="Proteomes" id="UP000177273">
    <property type="component" value="Unassembled WGS sequence"/>
</dbReference>
<dbReference type="PANTHER" id="PTHR37299:SF3">
    <property type="entry name" value="STAGE 0 SPORULATION PROTEIN A HOMOLOG"/>
    <property type="match status" value="1"/>
</dbReference>
<dbReference type="PANTHER" id="PTHR37299">
    <property type="entry name" value="TRANSCRIPTIONAL REGULATOR-RELATED"/>
    <property type="match status" value="1"/>
</dbReference>
<organism evidence="5 6">
    <name type="scientific">Floricoccus penangensis</name>
    <dbReference type="NCBI Taxonomy" id="1859475"/>
    <lineage>
        <taxon>Bacteria</taxon>
        <taxon>Bacillati</taxon>
        <taxon>Bacillota</taxon>
        <taxon>Bacilli</taxon>
        <taxon>Lactobacillales</taxon>
        <taxon>Streptococcaceae</taxon>
        <taxon>Floricoccus</taxon>
    </lineage>
</organism>
<dbReference type="AlphaFoldDB" id="A0A9Q5JGL4"/>
<evidence type="ECO:0000256" key="2">
    <source>
        <dbReference type="ARBA" id="ARBA00023012"/>
    </source>
</evidence>
<name>A0A9Q5JGL4_9LACT</name>
<dbReference type="InterPro" id="IPR007492">
    <property type="entry name" value="LytTR_DNA-bd_dom"/>
</dbReference>
<protein>
    <recommendedName>
        <fullName evidence="4">HTH LytTR-type domain-containing protein</fullName>
    </recommendedName>
</protein>
<keyword evidence="2" id="KW-0902">Two-component regulatory system</keyword>